<proteinExistence type="predicted"/>
<feature type="domain" description="Myb/SANT-like" evidence="1">
    <location>
        <begin position="132"/>
        <end position="204"/>
    </location>
</feature>
<name>A0A9D5C7L5_9LILI</name>
<dbReference type="EMBL" id="JAGGNH010000007">
    <property type="protein sequence ID" value="KAJ0967660.1"/>
    <property type="molecule type" value="Genomic_DNA"/>
</dbReference>
<dbReference type="Pfam" id="PF12776">
    <property type="entry name" value="Myb_DNA-bind_3"/>
    <property type="match status" value="1"/>
</dbReference>
<dbReference type="OrthoDB" id="744471at2759"/>
<protein>
    <recommendedName>
        <fullName evidence="1">Myb/SANT-like domain-containing protein</fullName>
    </recommendedName>
</protein>
<organism evidence="2 3">
    <name type="scientific">Dioscorea zingiberensis</name>
    <dbReference type="NCBI Taxonomy" id="325984"/>
    <lineage>
        <taxon>Eukaryota</taxon>
        <taxon>Viridiplantae</taxon>
        <taxon>Streptophyta</taxon>
        <taxon>Embryophyta</taxon>
        <taxon>Tracheophyta</taxon>
        <taxon>Spermatophyta</taxon>
        <taxon>Magnoliopsida</taxon>
        <taxon>Liliopsida</taxon>
        <taxon>Dioscoreales</taxon>
        <taxon>Dioscoreaceae</taxon>
        <taxon>Dioscorea</taxon>
    </lineage>
</organism>
<reference evidence="2" key="2">
    <citation type="journal article" date="2022" name="Hortic Res">
        <title>The genome of Dioscorea zingiberensis sheds light on the biosynthesis, origin and evolution of the medicinally important diosgenin saponins.</title>
        <authorList>
            <person name="Li Y."/>
            <person name="Tan C."/>
            <person name="Li Z."/>
            <person name="Guo J."/>
            <person name="Li S."/>
            <person name="Chen X."/>
            <person name="Wang C."/>
            <person name="Dai X."/>
            <person name="Yang H."/>
            <person name="Song W."/>
            <person name="Hou L."/>
            <person name="Xu J."/>
            <person name="Tong Z."/>
            <person name="Xu A."/>
            <person name="Yuan X."/>
            <person name="Wang W."/>
            <person name="Yang Q."/>
            <person name="Chen L."/>
            <person name="Sun Z."/>
            <person name="Wang K."/>
            <person name="Pan B."/>
            <person name="Chen J."/>
            <person name="Bao Y."/>
            <person name="Liu F."/>
            <person name="Qi X."/>
            <person name="Gang D.R."/>
            <person name="Wen J."/>
            <person name="Li J."/>
        </authorList>
    </citation>
    <scope>NUCLEOTIDE SEQUENCE</scope>
    <source>
        <strain evidence="2">Dzin_1.0</strain>
    </source>
</reference>
<evidence type="ECO:0000259" key="1">
    <source>
        <dbReference type="Pfam" id="PF12776"/>
    </source>
</evidence>
<sequence>MPPSSRGENVVFLAVRAEGEVSKAMMAWALTHVVRPGDIVTFLAILPDLNDTRGGWQRMLRGFPWFNSVTDARWRERRSPTALSCSACLISIEVVVTIMSNISESSVQASGAAVDSNMENLQHGSRLHWKQKWGPVGDECFVILLQEEQNEITGLPSSFKTEVWTRVWSAYVQKTKEDVSISQLKNRWKTLKKNYRIWDYVSHRPTPDSPEIWDDVLKVNKDYKIARERSFPLYWTLHALAGMSTAIGRYAMASTKDHPPVDITEGYDESNQADHNN</sequence>
<dbReference type="Proteomes" id="UP001085076">
    <property type="component" value="Miscellaneous, Linkage group lg07"/>
</dbReference>
<gene>
    <name evidence="2" type="ORF">J5N97_024577</name>
</gene>
<keyword evidence="3" id="KW-1185">Reference proteome</keyword>
<dbReference type="AlphaFoldDB" id="A0A9D5C7L5"/>
<reference evidence="2" key="1">
    <citation type="submission" date="2021-03" db="EMBL/GenBank/DDBJ databases">
        <authorList>
            <person name="Li Z."/>
            <person name="Yang C."/>
        </authorList>
    </citation>
    <scope>NUCLEOTIDE SEQUENCE</scope>
    <source>
        <strain evidence="2">Dzin_1.0</strain>
        <tissue evidence="2">Leaf</tissue>
    </source>
</reference>
<dbReference type="InterPro" id="IPR024752">
    <property type="entry name" value="Myb/SANT-like_dom"/>
</dbReference>
<evidence type="ECO:0000313" key="2">
    <source>
        <dbReference type="EMBL" id="KAJ0967660.1"/>
    </source>
</evidence>
<accession>A0A9D5C7L5</accession>
<comment type="caution">
    <text evidence="2">The sequence shown here is derived from an EMBL/GenBank/DDBJ whole genome shotgun (WGS) entry which is preliminary data.</text>
</comment>
<dbReference type="PANTHER" id="PTHR46929:SF3">
    <property type="entry name" value="MYB_SANT-LIKE DOMAIN-CONTAINING PROTEIN"/>
    <property type="match status" value="1"/>
</dbReference>
<dbReference type="PANTHER" id="PTHR46929">
    <property type="entry name" value="EXPRESSED PROTEIN"/>
    <property type="match status" value="1"/>
</dbReference>
<evidence type="ECO:0000313" key="3">
    <source>
        <dbReference type="Proteomes" id="UP001085076"/>
    </source>
</evidence>